<comment type="caution">
    <text evidence="1">The sequence shown here is derived from an EMBL/GenBank/DDBJ whole genome shotgun (WGS) entry which is preliminary data.</text>
</comment>
<sequence length="311" mass="34976">MDEAAGKERDVDVTVTVTDSNGEVSAFKASEVKHEGKPLDVVAVEQLILKLADMPRVTYKAIFSTSGYTDGAQAKAKRHEVDLYSMLPWDRPIAENFPDFPGVGTPGEFLAHFQSSLLYWAEWQSYFVSTTGPESFSFKDETPLFSPEGKKHQQYSTMLEYLNEVLMRSTGLLCTQSPASNVLKTFPYNMHNEAEGYMAGPAWPHTHTLDLSNDEVYLRLEGHAPFRLDSVTISGHLQWRKRVIEPQFHIFERVSDQAIFAGAAVADYGVDDGRMFAMIFPAKGCEVGIHRFQIPEKQRNLIRGLKIHTPP</sequence>
<dbReference type="RefSeq" id="WP_234274593.1">
    <property type="nucleotide sequence ID" value="NZ_JABFTT010000010.1"/>
</dbReference>
<evidence type="ECO:0008006" key="3">
    <source>
        <dbReference type="Google" id="ProtNLM"/>
    </source>
</evidence>
<reference evidence="1 2" key="1">
    <citation type="journal article" date="2021" name="Front. Microbiol.">
        <title>Aerobic Denitrification and Heterotrophic Sulfur Oxidation in the Genus Halomonas Revealed by Six Novel Species Characterizations and Genome-Based Analysis.</title>
        <authorList>
            <person name="Wang L."/>
            <person name="Shao Z."/>
        </authorList>
    </citation>
    <scope>NUCLEOTIDE SEQUENCE [LARGE SCALE GENOMIC DNA]</scope>
    <source>
        <strain evidence="1 2">MCCC 1A11036</strain>
    </source>
</reference>
<dbReference type="EMBL" id="JABFTT010000010">
    <property type="protein sequence ID" value="MCE8021278.1"/>
    <property type="molecule type" value="Genomic_DNA"/>
</dbReference>
<dbReference type="Proteomes" id="UP001320122">
    <property type="component" value="Unassembled WGS sequence"/>
</dbReference>
<name>A0ABS9AI15_9GAMM</name>
<organism evidence="1 2">
    <name type="scientific">Billgrantia zhangzhouensis</name>
    <dbReference type="NCBI Taxonomy" id="2733481"/>
    <lineage>
        <taxon>Bacteria</taxon>
        <taxon>Pseudomonadati</taxon>
        <taxon>Pseudomonadota</taxon>
        <taxon>Gammaproteobacteria</taxon>
        <taxon>Oceanospirillales</taxon>
        <taxon>Halomonadaceae</taxon>
        <taxon>Billgrantia</taxon>
    </lineage>
</organism>
<keyword evidence="2" id="KW-1185">Reference proteome</keyword>
<gene>
    <name evidence="1" type="ORF">HOP51_14335</name>
</gene>
<proteinExistence type="predicted"/>
<protein>
    <recommendedName>
        <fullName evidence="3">Restriction endonuclease</fullName>
    </recommendedName>
</protein>
<evidence type="ECO:0000313" key="1">
    <source>
        <dbReference type="EMBL" id="MCE8021278.1"/>
    </source>
</evidence>
<evidence type="ECO:0000313" key="2">
    <source>
        <dbReference type="Proteomes" id="UP001320122"/>
    </source>
</evidence>
<accession>A0ABS9AI15</accession>